<dbReference type="AlphaFoldDB" id="A0A9W9Q638"/>
<evidence type="ECO:0000313" key="3">
    <source>
        <dbReference type="EMBL" id="KAJ5323091.1"/>
    </source>
</evidence>
<feature type="compositionally biased region" description="Polar residues" evidence="1">
    <location>
        <begin position="25"/>
        <end position="39"/>
    </location>
</feature>
<feature type="region of interest" description="Disordered" evidence="1">
    <location>
        <begin position="20"/>
        <end position="46"/>
    </location>
</feature>
<dbReference type="InterPro" id="IPR056251">
    <property type="entry name" value="Arm_rpt_dom"/>
</dbReference>
<accession>A0A9W9Q638</accession>
<evidence type="ECO:0000313" key="4">
    <source>
        <dbReference type="Proteomes" id="UP001147695"/>
    </source>
</evidence>
<proteinExistence type="predicted"/>
<evidence type="ECO:0000256" key="1">
    <source>
        <dbReference type="SAM" id="MobiDB-lite"/>
    </source>
</evidence>
<feature type="domain" description="Arm-like repeat" evidence="2">
    <location>
        <begin position="60"/>
        <end position="102"/>
    </location>
</feature>
<evidence type="ECO:0000259" key="2">
    <source>
        <dbReference type="Pfam" id="PF23948"/>
    </source>
</evidence>
<name>A0A9W9Q638_PENBR</name>
<organism evidence="3 4">
    <name type="scientific">Penicillium brevicompactum</name>
    <dbReference type="NCBI Taxonomy" id="5074"/>
    <lineage>
        <taxon>Eukaryota</taxon>
        <taxon>Fungi</taxon>
        <taxon>Dikarya</taxon>
        <taxon>Ascomycota</taxon>
        <taxon>Pezizomycotina</taxon>
        <taxon>Eurotiomycetes</taxon>
        <taxon>Eurotiomycetidae</taxon>
        <taxon>Eurotiales</taxon>
        <taxon>Aspergillaceae</taxon>
        <taxon>Penicillium</taxon>
    </lineage>
</organism>
<sequence>MTLIRMGHWHTCKSEAAKPLHVSTRKSTPSNYSTKNTPLSHLPSWESEKSSKGKMILYRGVTYLLNGMRGVSEKRGWYDTLRLTDLFIHLEAYEGLKEFIRFNPGFPLPKFFRTFDREERDKIREKFDKGFIEMARLDSLPWDAWADHLVWDYATSKLWFIDFRTAMEIRWRVPKHSSLHQKNYATDADLRPMYLTWKR</sequence>
<reference evidence="3" key="2">
    <citation type="journal article" date="2023" name="IMA Fungus">
        <title>Comparative genomic study of the Penicillium genus elucidates a diverse pangenome and 15 lateral gene transfer events.</title>
        <authorList>
            <person name="Petersen C."/>
            <person name="Sorensen T."/>
            <person name="Nielsen M.R."/>
            <person name="Sondergaard T.E."/>
            <person name="Sorensen J.L."/>
            <person name="Fitzpatrick D.A."/>
            <person name="Frisvad J.C."/>
            <person name="Nielsen K.L."/>
        </authorList>
    </citation>
    <scope>NUCLEOTIDE SEQUENCE</scope>
    <source>
        <strain evidence="3">IBT 35673</strain>
    </source>
</reference>
<protein>
    <recommendedName>
        <fullName evidence="2">Arm-like repeat domain-containing protein</fullName>
    </recommendedName>
</protein>
<dbReference type="Proteomes" id="UP001147695">
    <property type="component" value="Unassembled WGS sequence"/>
</dbReference>
<dbReference type="Pfam" id="PF23948">
    <property type="entry name" value="ARM_5"/>
    <property type="match status" value="1"/>
</dbReference>
<dbReference type="EMBL" id="JAPZBQ010000006">
    <property type="protein sequence ID" value="KAJ5323091.1"/>
    <property type="molecule type" value="Genomic_DNA"/>
</dbReference>
<reference evidence="3" key="1">
    <citation type="submission" date="2022-12" db="EMBL/GenBank/DDBJ databases">
        <authorList>
            <person name="Petersen C."/>
        </authorList>
    </citation>
    <scope>NUCLEOTIDE SEQUENCE</scope>
    <source>
        <strain evidence="3">IBT 35673</strain>
    </source>
</reference>
<gene>
    <name evidence="3" type="ORF">N7452_011380</name>
</gene>
<comment type="caution">
    <text evidence="3">The sequence shown here is derived from an EMBL/GenBank/DDBJ whole genome shotgun (WGS) entry which is preliminary data.</text>
</comment>